<dbReference type="EMBL" id="AJ420072">
    <property type="protein sequence ID" value="CAD12208.1"/>
    <property type="molecule type" value="Genomic_DNA"/>
</dbReference>
<sequence length="848" mass="95860">MRNVLLTCPIRGELTATSLASDGLTPTEEAMRIDLLEFLIDKRDYPKDFIDVETVVLSNIGNAGRNSLRADVIVYDIPKMQARAMSHEERLIHATLIAEVKREGKYKKSAVSHQLVPALKLAPSMKTLGIYWDNEERLLFQKTFSDEMLSVEEITVAKLPKWGFSLTGNPLTYNQLSSPKDLFKTLSGVADIMRSGGVEDKQLRYIETVKLLLARYTDERSASDPQDKNGGVLVMQILSDGDPNFRNRMDDLYKRSAARYSKAKTLFANKTSQLDDATLRQLVVKIQGFRLTDAKTETIQQIFMSFVPAVFKKELSQYFTPISLIETVVEMVDIGITDKVVDPAMGTGDFLVEALEKRRGDDDIHQRLFGADRDPSAYELAIVNMILNKDGQTGLVLQDSIKNHTLWANEMNVALCNPPFGSRTVERSKSVLEAYDLGYKWEEDSNGVMYKTDEVLSSQQLGILFIERCWKMLTDQGRLGIILPEGYLSGAKYKYLRQWIIDHFIVHAVVELPRRMFVKSDADLRSNILILEKSDAPSRNAGRKIYASMVRKVGYKLAGDFSATPQQDPETGLVLHDDENEPLLDSDFNRVLEEYKQFQKVTDREWEGAHLKDVLSHPELDLKPRRLVPRAIQLMTSLNDDPSVVRLGDVAEVITDNIRVASPENRSKLFRPIEGQNIRAVEGIVSPGDPERGWHIAQRKTSNCYPVEQFDILVGLVRPERRNVGLVLDSEGIFVGIKDGVAVVRASNKDYPPGWLFYALRREETRIQMWIKAGGTSYGKLTLDQIKDIRIRVNDDINEVNDMVLQWVQAQNASLSAWQKIGTMEDRRPILNSPLIGLIDGADEDAED</sequence>
<dbReference type="SUPFAM" id="SSF116734">
    <property type="entry name" value="DNA methylase specificity domain"/>
    <property type="match status" value="1"/>
</dbReference>
<dbReference type="InterPro" id="IPR052916">
    <property type="entry name" value="Type-I_RE_MTase_Subunit"/>
</dbReference>
<dbReference type="GO" id="GO:0009307">
    <property type="term" value="P:DNA restriction-modification system"/>
    <property type="evidence" value="ECO:0007669"/>
    <property type="project" value="UniProtKB-KW"/>
</dbReference>
<evidence type="ECO:0000256" key="2">
    <source>
        <dbReference type="ARBA" id="ARBA00023125"/>
    </source>
</evidence>
<dbReference type="AlphaFoldDB" id="Q8VVK9"/>
<dbReference type="PANTHER" id="PTHR42998">
    <property type="entry name" value="TYPE I RESTRICTION ENZYME HINDVIIP M PROTEIN-RELATED"/>
    <property type="match status" value="1"/>
</dbReference>
<gene>
    <name evidence="4" type="primary">ssmT</name>
</gene>
<organism evidence="4">
    <name type="scientific">Corynebacterium glutamicum</name>
    <name type="common">Brevibacterium saccharolyticum</name>
    <dbReference type="NCBI Taxonomy" id="1718"/>
    <lineage>
        <taxon>Bacteria</taxon>
        <taxon>Bacillati</taxon>
        <taxon>Actinomycetota</taxon>
        <taxon>Actinomycetes</taxon>
        <taxon>Mycobacteriales</taxon>
        <taxon>Corynebacteriaceae</taxon>
        <taxon>Corynebacterium</taxon>
    </lineage>
</organism>
<dbReference type="Gene3D" id="3.90.220.20">
    <property type="entry name" value="DNA methylase specificity domains"/>
    <property type="match status" value="1"/>
</dbReference>
<protein>
    <submittedName>
        <fullName evidence="4">SsmT protein</fullName>
    </submittedName>
</protein>
<dbReference type="InterPro" id="IPR003356">
    <property type="entry name" value="DNA_methylase_A-5"/>
</dbReference>
<keyword evidence="2" id="KW-0238">DNA-binding</keyword>
<name>Q8VVK9_CORGT</name>
<reference evidence="4" key="1">
    <citation type="journal article" date="2002" name="Plasmid">
        <title>The 27.8-kb R-plasmid pTET3 from Corynebacterium glutamicum encodes the aminoglycoside adenyltransferase gene cassette aadA9 and the regulated tetracycline efflux system Tet 33 flanked by active copies of the widespread insertion sequence IS6100.</title>
        <authorList>
            <person name="Tauch A."/>
            <person name="Gotker S."/>
            <person name="Puhler A."/>
            <person name="Kalinowski J."/>
            <person name="Thierbach G."/>
        </authorList>
    </citation>
    <scope>NUCLEOTIDE SEQUENCE [LARGE SCALE GENOMIC DNA]</scope>
    <source>
        <strain evidence="4">LP-6</strain>
        <plasmid evidence="4">pTET3</plasmid>
    </source>
</reference>
<dbReference type="PANTHER" id="PTHR42998:SF1">
    <property type="entry name" value="TYPE I RESTRICTION ENZYME HINDI METHYLASE SUBUNIT"/>
    <property type="match status" value="1"/>
</dbReference>
<dbReference type="PRINTS" id="PR00507">
    <property type="entry name" value="N12N6MTFRASE"/>
</dbReference>
<dbReference type="InterPro" id="IPR044946">
    <property type="entry name" value="Restrct_endonuc_typeI_TRD_sf"/>
</dbReference>
<feature type="domain" description="DNA methylase adenine-specific" evidence="3">
    <location>
        <begin position="310"/>
        <end position="536"/>
    </location>
</feature>
<evidence type="ECO:0000313" key="4">
    <source>
        <dbReference type="EMBL" id="CAD12208.1"/>
    </source>
</evidence>
<geneLocation type="plasmid" evidence="4">
    <name>pTET3</name>
</geneLocation>
<dbReference type="RefSeq" id="WP_010991823.1">
    <property type="nucleotide sequence ID" value="NC_003227.1"/>
</dbReference>
<dbReference type="InterPro" id="IPR029063">
    <property type="entry name" value="SAM-dependent_MTases_sf"/>
</dbReference>
<accession>Q8VVK9</accession>
<proteinExistence type="predicted"/>
<dbReference type="GO" id="GO:0003677">
    <property type="term" value="F:DNA binding"/>
    <property type="evidence" value="ECO:0007669"/>
    <property type="project" value="UniProtKB-KW"/>
</dbReference>
<dbReference type="GO" id="GO:0008170">
    <property type="term" value="F:N-methyltransferase activity"/>
    <property type="evidence" value="ECO:0007669"/>
    <property type="project" value="InterPro"/>
</dbReference>
<evidence type="ECO:0000256" key="1">
    <source>
        <dbReference type="ARBA" id="ARBA00022747"/>
    </source>
</evidence>
<dbReference type="Pfam" id="PF02384">
    <property type="entry name" value="N6_Mtase"/>
    <property type="match status" value="1"/>
</dbReference>
<dbReference type="SUPFAM" id="SSF53335">
    <property type="entry name" value="S-adenosyl-L-methionine-dependent methyltransferases"/>
    <property type="match status" value="1"/>
</dbReference>
<keyword evidence="1" id="KW-0680">Restriction system</keyword>
<evidence type="ECO:0000259" key="3">
    <source>
        <dbReference type="Pfam" id="PF02384"/>
    </source>
</evidence>
<keyword evidence="4" id="KW-0614">Plasmid</keyword>
<dbReference type="Gene3D" id="3.40.50.150">
    <property type="entry name" value="Vaccinia Virus protein VP39"/>
    <property type="match status" value="1"/>
</dbReference>